<dbReference type="Proteomes" id="UP000007110">
    <property type="component" value="Unassembled WGS sequence"/>
</dbReference>
<dbReference type="Gene3D" id="2.60.40.10">
    <property type="entry name" value="Immunoglobulins"/>
    <property type="match status" value="1"/>
</dbReference>
<dbReference type="RefSeq" id="XP_030840410.1">
    <property type="nucleotide sequence ID" value="XM_030984550.1"/>
</dbReference>
<proteinExistence type="predicted"/>
<evidence type="ECO:0000313" key="2">
    <source>
        <dbReference type="EnsemblMetazoa" id="XP_030840410"/>
    </source>
</evidence>
<reference evidence="2" key="2">
    <citation type="submission" date="2021-01" db="UniProtKB">
        <authorList>
            <consortium name="EnsemblMetazoa"/>
        </authorList>
    </citation>
    <scope>IDENTIFICATION</scope>
</reference>
<keyword evidence="3" id="KW-1185">Reference proteome</keyword>
<dbReference type="AlphaFoldDB" id="A0A7M7NRG5"/>
<keyword evidence="1" id="KW-0472">Membrane</keyword>
<name>A0A7M7NRG5_STRPU</name>
<evidence type="ECO:0000313" key="3">
    <source>
        <dbReference type="Proteomes" id="UP000007110"/>
    </source>
</evidence>
<dbReference type="KEGG" id="spu:115923575"/>
<reference evidence="3" key="1">
    <citation type="submission" date="2015-02" db="EMBL/GenBank/DDBJ databases">
        <title>Genome sequencing for Strongylocentrotus purpuratus.</title>
        <authorList>
            <person name="Murali S."/>
            <person name="Liu Y."/>
            <person name="Vee V."/>
            <person name="English A."/>
            <person name="Wang M."/>
            <person name="Skinner E."/>
            <person name="Han Y."/>
            <person name="Muzny D.M."/>
            <person name="Worley K.C."/>
            <person name="Gibbs R.A."/>
        </authorList>
    </citation>
    <scope>NUCLEOTIDE SEQUENCE</scope>
</reference>
<keyword evidence="1" id="KW-0812">Transmembrane</keyword>
<protein>
    <submittedName>
        <fullName evidence="2">Uncharacterized protein</fullName>
    </submittedName>
</protein>
<dbReference type="EnsemblMetazoa" id="XM_030984550">
    <property type="protein sequence ID" value="XP_030840410"/>
    <property type="gene ID" value="LOC115923575"/>
</dbReference>
<organism evidence="2 3">
    <name type="scientific">Strongylocentrotus purpuratus</name>
    <name type="common">Purple sea urchin</name>
    <dbReference type="NCBI Taxonomy" id="7668"/>
    <lineage>
        <taxon>Eukaryota</taxon>
        <taxon>Metazoa</taxon>
        <taxon>Echinodermata</taxon>
        <taxon>Eleutherozoa</taxon>
        <taxon>Echinozoa</taxon>
        <taxon>Echinoidea</taxon>
        <taxon>Euechinoidea</taxon>
        <taxon>Echinacea</taxon>
        <taxon>Camarodonta</taxon>
        <taxon>Echinidea</taxon>
        <taxon>Strongylocentrotidae</taxon>
        <taxon>Strongylocentrotus</taxon>
    </lineage>
</organism>
<feature type="transmembrane region" description="Helical" evidence="1">
    <location>
        <begin position="280"/>
        <end position="302"/>
    </location>
</feature>
<dbReference type="GeneID" id="115923575"/>
<dbReference type="InParanoid" id="A0A7M7NRG5"/>
<accession>A0A7M7NRG5</accession>
<keyword evidence="1" id="KW-1133">Transmembrane helix</keyword>
<sequence length="334" mass="37624">MLQVLFHSLPGGFKIPISIVSIFVLNFYGCKSTQLYKIQGQEANLIFPYPCDSTEVTLQQSARAPFYRSTDGSSLALPDDQVHRFKVQIRIKIGNCSLDLTISNLMRSDEGTYLSTIYKDGQLRDEYTTRIGLQVDYPPGEASCVASYDKGGDWGSIDCTAQVGSLSGKIECYQDGLWMPLLTDTIETHTSLQQTILIRKSLPVFCCSSTLDEYKLRCECNDTCLYKAEGDSNDPCPSSSETTTMPPLSTLTENNQSDYYSTVTSSVPLHTRNCNSNKCVMIHLILLPIELTLLFSALFFHYKMKTRIRNNKDGKYPPLFCLCFSNRFSNRDKY</sequence>
<dbReference type="InterPro" id="IPR013783">
    <property type="entry name" value="Ig-like_fold"/>
</dbReference>
<evidence type="ECO:0000256" key="1">
    <source>
        <dbReference type="SAM" id="Phobius"/>
    </source>
</evidence>
<dbReference type="OMA" id="CECNDTC"/>
<dbReference type="OrthoDB" id="10148870at2759"/>